<organism evidence="1 2">
    <name type="scientific">Callorhinchus milii</name>
    <name type="common">Ghost shark</name>
    <dbReference type="NCBI Taxonomy" id="7868"/>
    <lineage>
        <taxon>Eukaryota</taxon>
        <taxon>Metazoa</taxon>
        <taxon>Chordata</taxon>
        <taxon>Craniata</taxon>
        <taxon>Vertebrata</taxon>
        <taxon>Chondrichthyes</taxon>
        <taxon>Holocephali</taxon>
        <taxon>Chimaeriformes</taxon>
        <taxon>Callorhinchidae</taxon>
        <taxon>Callorhinchus</taxon>
    </lineage>
</organism>
<evidence type="ECO:0000313" key="2">
    <source>
        <dbReference type="Proteomes" id="UP000314986"/>
    </source>
</evidence>
<name>A0A4W3K9H2_CALMI</name>
<reference evidence="2" key="1">
    <citation type="journal article" date="2006" name="Science">
        <title>Ancient noncoding elements conserved in the human genome.</title>
        <authorList>
            <person name="Venkatesh B."/>
            <person name="Kirkness E.F."/>
            <person name="Loh Y.H."/>
            <person name="Halpern A.L."/>
            <person name="Lee A.P."/>
            <person name="Johnson J."/>
            <person name="Dandona N."/>
            <person name="Viswanathan L.D."/>
            <person name="Tay A."/>
            <person name="Venter J.C."/>
            <person name="Strausberg R.L."/>
            <person name="Brenner S."/>
        </authorList>
    </citation>
    <scope>NUCLEOTIDE SEQUENCE [LARGE SCALE GENOMIC DNA]</scope>
</reference>
<reference evidence="2" key="3">
    <citation type="journal article" date="2014" name="Nature">
        <title>Elephant shark genome provides unique insights into gnathostome evolution.</title>
        <authorList>
            <consortium name="International Elephant Shark Genome Sequencing Consortium"/>
            <person name="Venkatesh B."/>
            <person name="Lee A.P."/>
            <person name="Ravi V."/>
            <person name="Maurya A.K."/>
            <person name="Lian M.M."/>
            <person name="Swann J.B."/>
            <person name="Ohta Y."/>
            <person name="Flajnik M.F."/>
            <person name="Sutoh Y."/>
            <person name="Kasahara M."/>
            <person name="Hoon S."/>
            <person name="Gangu V."/>
            <person name="Roy S.W."/>
            <person name="Irimia M."/>
            <person name="Korzh V."/>
            <person name="Kondrychyn I."/>
            <person name="Lim Z.W."/>
            <person name="Tay B.H."/>
            <person name="Tohari S."/>
            <person name="Kong K.W."/>
            <person name="Ho S."/>
            <person name="Lorente-Galdos B."/>
            <person name="Quilez J."/>
            <person name="Marques-Bonet T."/>
            <person name="Raney B.J."/>
            <person name="Ingham P.W."/>
            <person name="Tay A."/>
            <person name="Hillier L.W."/>
            <person name="Minx P."/>
            <person name="Boehm T."/>
            <person name="Wilson R.K."/>
            <person name="Brenner S."/>
            <person name="Warren W.C."/>
        </authorList>
    </citation>
    <scope>NUCLEOTIDE SEQUENCE [LARGE SCALE GENOMIC DNA]</scope>
</reference>
<accession>A0A4W3K9H2</accession>
<reference evidence="1" key="5">
    <citation type="submission" date="2025-09" db="UniProtKB">
        <authorList>
            <consortium name="Ensembl"/>
        </authorList>
    </citation>
    <scope>IDENTIFICATION</scope>
</reference>
<sequence>MMCKDTYECSPWTPPSTWAQRVLFSNFSSPEYIMALKTGIKTESATDAGVQPSVKSAALYIVEDGRTLIVSDSWPRYPGSHAGFHVCPWHPGPLLWRRGAIPSSLKGTSRRAGGLEHV</sequence>
<reference evidence="1" key="4">
    <citation type="submission" date="2025-08" db="UniProtKB">
        <authorList>
            <consortium name="Ensembl"/>
        </authorList>
    </citation>
    <scope>IDENTIFICATION</scope>
</reference>
<dbReference type="Proteomes" id="UP000314986">
    <property type="component" value="Unassembled WGS sequence"/>
</dbReference>
<dbReference type="Ensembl" id="ENSCMIT00000049674.1">
    <property type="protein sequence ID" value="ENSCMIP00000048996.1"/>
    <property type="gene ID" value="ENSCMIG00000019981.1"/>
</dbReference>
<reference evidence="2" key="2">
    <citation type="journal article" date="2007" name="PLoS Biol.">
        <title>Survey sequencing and comparative analysis of the elephant shark (Callorhinchus milii) genome.</title>
        <authorList>
            <person name="Venkatesh B."/>
            <person name="Kirkness E.F."/>
            <person name="Loh Y.H."/>
            <person name="Halpern A.L."/>
            <person name="Lee A.P."/>
            <person name="Johnson J."/>
            <person name="Dandona N."/>
            <person name="Viswanathan L.D."/>
            <person name="Tay A."/>
            <person name="Venter J.C."/>
            <person name="Strausberg R.L."/>
            <person name="Brenner S."/>
        </authorList>
    </citation>
    <scope>NUCLEOTIDE SEQUENCE [LARGE SCALE GENOMIC DNA]</scope>
</reference>
<dbReference type="InParanoid" id="A0A4W3K9H2"/>
<keyword evidence="2" id="KW-1185">Reference proteome</keyword>
<evidence type="ECO:0000313" key="1">
    <source>
        <dbReference type="Ensembl" id="ENSCMIP00000048996.1"/>
    </source>
</evidence>
<protein>
    <submittedName>
        <fullName evidence="1">Uncharacterized protein</fullName>
    </submittedName>
</protein>
<proteinExistence type="predicted"/>
<dbReference type="AlphaFoldDB" id="A0A4W3K9H2"/>